<evidence type="ECO:0000256" key="4">
    <source>
        <dbReference type="ARBA" id="ARBA00022705"/>
    </source>
</evidence>
<dbReference type="Pfam" id="PF22062">
    <property type="entry name" value="OB_DPOA2"/>
    <property type="match status" value="1"/>
</dbReference>
<dbReference type="InterPro" id="IPR016722">
    <property type="entry name" value="DNA_pol_alpha_bsu"/>
</dbReference>
<evidence type="ECO:0000259" key="8">
    <source>
        <dbReference type="Pfam" id="PF08418"/>
    </source>
</evidence>
<dbReference type="InterPro" id="IPR013627">
    <property type="entry name" value="Pol_alpha_B_N"/>
</dbReference>
<evidence type="ECO:0000256" key="1">
    <source>
        <dbReference type="ARBA" id="ARBA00004123"/>
    </source>
</evidence>
<gene>
    <name evidence="10" type="ORF">BEMITA_LOCUS3384</name>
</gene>
<dbReference type="GO" id="GO:0006270">
    <property type="term" value="P:DNA replication initiation"/>
    <property type="evidence" value="ECO:0007669"/>
    <property type="project" value="TreeGrafter"/>
</dbReference>
<dbReference type="PANTHER" id="PTHR23061">
    <property type="entry name" value="DNA POLYMERASE 2 ALPHA 70 KDA SUBUNIT"/>
    <property type="match status" value="1"/>
</dbReference>
<dbReference type="GO" id="GO:0003677">
    <property type="term" value="F:DNA binding"/>
    <property type="evidence" value="ECO:0007669"/>
    <property type="project" value="InterPro"/>
</dbReference>
<evidence type="ECO:0000256" key="5">
    <source>
        <dbReference type="ARBA" id="ARBA00023242"/>
    </source>
</evidence>
<organism evidence="10 11">
    <name type="scientific">Bemisia tabaci</name>
    <name type="common">Sweetpotato whitefly</name>
    <name type="synonym">Aleurodes tabaci</name>
    <dbReference type="NCBI Taxonomy" id="7038"/>
    <lineage>
        <taxon>Eukaryota</taxon>
        <taxon>Metazoa</taxon>
        <taxon>Ecdysozoa</taxon>
        <taxon>Arthropoda</taxon>
        <taxon>Hexapoda</taxon>
        <taxon>Insecta</taxon>
        <taxon>Pterygota</taxon>
        <taxon>Neoptera</taxon>
        <taxon>Paraneoptera</taxon>
        <taxon>Hemiptera</taxon>
        <taxon>Sternorrhyncha</taxon>
        <taxon>Aleyrodoidea</taxon>
        <taxon>Aleyrodidae</taxon>
        <taxon>Aleyrodinae</taxon>
        <taxon>Bemisia</taxon>
    </lineage>
</organism>
<dbReference type="InterPro" id="IPR007185">
    <property type="entry name" value="DNA_pol_a/d/e_bsu"/>
</dbReference>
<evidence type="ECO:0000256" key="2">
    <source>
        <dbReference type="ARBA" id="ARBA00007299"/>
    </source>
</evidence>
<dbReference type="InterPro" id="IPR043034">
    <property type="entry name" value="DNA_pol_alpha_B_N_sf"/>
</dbReference>
<keyword evidence="5 6" id="KW-0539">Nucleus</keyword>
<evidence type="ECO:0000259" key="9">
    <source>
        <dbReference type="Pfam" id="PF22062"/>
    </source>
</evidence>
<proteinExistence type="inferred from homology"/>
<dbReference type="KEGG" id="btab:109032886"/>
<sequence>MVSRESLEEHFNEMGIEVADPVLDKCIELCATYDVGAEEFVETWVSFSLTHSSGNTDKPTAESIAAMERSALAKKQDSTGTPKRKQMTVYNNANSSVNANDDAVLSLYNVTPKGRTCQKRINVTPTVVSDDISSHRSPGTFSPATYSLTAITPSGNFKERTNRNQVLCSYGKEMSSQKSADINLNIEPYGNVIPPNSKYMYRQLHDDADILLDTTTAIGSFIVKKYDLPDPKSITSVSEVDFISIGRIGCDGNGRLNESSIILEGCRWDMNGATMPLRIPPGVEYSLFPGQIVVVEGKNPSRNCLLATKIYSDASVNPSIEIPVFQSKDPLQIIVASGPFTFNDSMLYEPLEDLLLSVEKLEPHIFILIGPLVDADHPLFGDNVSFLATPFQEYHEQIVKKLLDRFRGKRTKIVMVSSMRDACSHPVYPTPPTLSSHSIQSVSDPCLLNISGLIVGATSTDILMHLSKEEISGHSKTDRMTRLVSHLFAQQNFYPLFPSSEEVNLDLSLWEDFAQMTVIPNILLLPSKLRYFVKEINGCIVINPEYLAKGSAGGSFARIAVDSPSNNCWSSVKNISVQIIKV</sequence>
<dbReference type="Gene3D" id="3.60.21.60">
    <property type="match status" value="2"/>
</dbReference>
<name>A0A9P0G4B6_BEMTA</name>
<feature type="domain" description="DNA polymerase alpha subunit B OB" evidence="9">
    <location>
        <begin position="209"/>
        <end position="311"/>
    </location>
</feature>
<dbReference type="Pfam" id="PF08418">
    <property type="entry name" value="Pol_alpha_B_N"/>
    <property type="match status" value="1"/>
</dbReference>
<feature type="domain" description="DNA polymerase alpha subunit B N-terminal" evidence="8">
    <location>
        <begin position="5"/>
        <end position="74"/>
    </location>
</feature>
<reference evidence="10" key="1">
    <citation type="submission" date="2021-12" db="EMBL/GenBank/DDBJ databases">
        <authorList>
            <person name="King R."/>
        </authorList>
    </citation>
    <scope>NUCLEOTIDE SEQUENCE</scope>
</reference>
<dbReference type="InterPro" id="IPR054300">
    <property type="entry name" value="OB_DPOA2"/>
</dbReference>
<evidence type="ECO:0000259" key="7">
    <source>
        <dbReference type="Pfam" id="PF04042"/>
    </source>
</evidence>
<accession>A0A9P0G4B6</accession>
<dbReference type="GO" id="GO:0005658">
    <property type="term" value="C:alpha DNA polymerase:primase complex"/>
    <property type="evidence" value="ECO:0007669"/>
    <property type="project" value="TreeGrafter"/>
</dbReference>
<evidence type="ECO:0000256" key="6">
    <source>
        <dbReference type="PIRNR" id="PIRNR018300"/>
    </source>
</evidence>
<dbReference type="PANTHER" id="PTHR23061:SF12">
    <property type="entry name" value="DNA POLYMERASE ALPHA SUBUNIT B"/>
    <property type="match status" value="1"/>
</dbReference>
<dbReference type="Pfam" id="PF04042">
    <property type="entry name" value="DNA_pol_E_B"/>
    <property type="match status" value="1"/>
</dbReference>
<evidence type="ECO:0000313" key="11">
    <source>
        <dbReference type="Proteomes" id="UP001152759"/>
    </source>
</evidence>
<dbReference type="EMBL" id="OU963863">
    <property type="protein sequence ID" value="CAH0765115.1"/>
    <property type="molecule type" value="Genomic_DNA"/>
</dbReference>
<comment type="function">
    <text evidence="6">Accessory subunit of the DNA polymerase alpha complex (also known as the alpha DNA polymerase-primase complex) which plays an essential role in the initiation of DNA synthesis.</text>
</comment>
<keyword evidence="11" id="KW-1185">Reference proteome</keyword>
<feature type="domain" description="DNA polymerase alpha/delta/epsilon subunit B" evidence="7">
    <location>
        <begin position="333"/>
        <end position="534"/>
    </location>
</feature>
<dbReference type="PIRSF" id="PIRSF018300">
    <property type="entry name" value="DNA_pol_alph_2"/>
    <property type="match status" value="1"/>
</dbReference>
<dbReference type="Gene3D" id="1.10.8.530">
    <property type="entry name" value="DNA polymerase alpha-primase, subunit B, N-terminal domain"/>
    <property type="match status" value="1"/>
</dbReference>
<comment type="similarity">
    <text evidence="2 6">Belongs to the DNA polymerase alpha subunit B family.</text>
</comment>
<protein>
    <recommendedName>
        <fullName evidence="3 6">DNA polymerase alpha subunit B</fullName>
    </recommendedName>
</protein>
<dbReference type="Proteomes" id="UP001152759">
    <property type="component" value="Chromosome 2"/>
</dbReference>
<evidence type="ECO:0000256" key="3">
    <source>
        <dbReference type="ARBA" id="ARBA00018596"/>
    </source>
</evidence>
<keyword evidence="4 6" id="KW-0235">DNA replication</keyword>
<evidence type="ECO:0000313" key="10">
    <source>
        <dbReference type="EMBL" id="CAH0765115.1"/>
    </source>
</evidence>
<comment type="subcellular location">
    <subcellularLocation>
        <location evidence="1 6">Nucleus</location>
    </subcellularLocation>
</comment>
<dbReference type="AlphaFoldDB" id="A0A9P0G4B6"/>